<feature type="domain" description="Alpha-2-macroglobulin bait region" evidence="2">
    <location>
        <begin position="835"/>
        <end position="972"/>
    </location>
</feature>
<dbReference type="Proteomes" id="UP000196386">
    <property type="component" value="Unassembled WGS sequence"/>
</dbReference>
<dbReference type="Gene3D" id="2.60.40.10">
    <property type="entry name" value="Immunoglobulins"/>
    <property type="match status" value="1"/>
</dbReference>
<evidence type="ECO:0008006" key="6">
    <source>
        <dbReference type="Google" id="ProtNLM"/>
    </source>
</evidence>
<organism evidence="4 5">
    <name type="scientific">Anaerotruncus colihominis</name>
    <dbReference type="NCBI Taxonomy" id="169435"/>
    <lineage>
        <taxon>Bacteria</taxon>
        <taxon>Bacillati</taxon>
        <taxon>Bacillota</taxon>
        <taxon>Clostridia</taxon>
        <taxon>Eubacteriales</taxon>
        <taxon>Oscillospiraceae</taxon>
        <taxon>Anaerotruncus</taxon>
    </lineage>
</organism>
<accession>A0A1Y4MG80</accession>
<evidence type="ECO:0000313" key="5">
    <source>
        <dbReference type="Proteomes" id="UP000196386"/>
    </source>
</evidence>
<dbReference type="GO" id="GO:0004866">
    <property type="term" value="F:endopeptidase inhibitor activity"/>
    <property type="evidence" value="ECO:0007669"/>
    <property type="project" value="InterPro"/>
</dbReference>
<feature type="domain" description="Alpha-2-macroglobulin" evidence="3">
    <location>
        <begin position="1042"/>
        <end position="1134"/>
    </location>
</feature>
<dbReference type="SMART" id="SM01360">
    <property type="entry name" value="A2M"/>
    <property type="match status" value="1"/>
</dbReference>
<dbReference type="PANTHER" id="PTHR40094">
    <property type="entry name" value="ALPHA-2-MACROGLOBULIN HOMOLOG"/>
    <property type="match status" value="1"/>
</dbReference>
<dbReference type="InterPro" id="IPR051802">
    <property type="entry name" value="YfhM-like"/>
</dbReference>
<dbReference type="InterPro" id="IPR001599">
    <property type="entry name" value="Macroglobln_a2"/>
</dbReference>
<dbReference type="PANTHER" id="PTHR40094:SF1">
    <property type="entry name" value="UBIQUITIN DOMAIN-CONTAINING PROTEIN"/>
    <property type="match status" value="1"/>
</dbReference>
<evidence type="ECO:0000256" key="1">
    <source>
        <dbReference type="ARBA" id="ARBA00022729"/>
    </source>
</evidence>
<dbReference type="Gene3D" id="2.60.40.3710">
    <property type="match status" value="1"/>
</dbReference>
<evidence type="ECO:0000259" key="2">
    <source>
        <dbReference type="SMART" id="SM01359"/>
    </source>
</evidence>
<protein>
    <recommendedName>
        <fullName evidence="6">Alpha-2-macroglobulin domain-containing protein</fullName>
    </recommendedName>
</protein>
<dbReference type="Pfam" id="PF07703">
    <property type="entry name" value="A2M_BRD"/>
    <property type="match status" value="1"/>
</dbReference>
<dbReference type="EMBL" id="NFKP01000027">
    <property type="protein sequence ID" value="OUP67756.1"/>
    <property type="molecule type" value="Genomic_DNA"/>
</dbReference>
<dbReference type="SMART" id="SM01359">
    <property type="entry name" value="A2M_N_2"/>
    <property type="match status" value="1"/>
</dbReference>
<dbReference type="InterPro" id="IPR011625">
    <property type="entry name" value="A2M_N_BRD"/>
</dbReference>
<evidence type="ECO:0000259" key="3">
    <source>
        <dbReference type="SMART" id="SM01360"/>
    </source>
</evidence>
<reference evidence="5" key="1">
    <citation type="submission" date="2017-04" db="EMBL/GenBank/DDBJ databases">
        <title>Function of individual gut microbiota members based on whole genome sequencing of pure cultures obtained from chicken caecum.</title>
        <authorList>
            <person name="Medvecky M."/>
            <person name="Cejkova D."/>
            <person name="Polansky O."/>
            <person name="Karasova D."/>
            <person name="Kubasova T."/>
            <person name="Cizek A."/>
            <person name="Rychlik I."/>
        </authorList>
    </citation>
    <scope>NUCLEOTIDE SEQUENCE [LARGE SCALE GENOMIC DNA]</scope>
    <source>
        <strain evidence="5">An175</strain>
    </source>
</reference>
<proteinExistence type="predicted"/>
<dbReference type="Pfam" id="PF13205">
    <property type="entry name" value="Big_5"/>
    <property type="match status" value="1"/>
</dbReference>
<dbReference type="InterPro" id="IPR032812">
    <property type="entry name" value="SbsA_Ig"/>
</dbReference>
<dbReference type="Pfam" id="PF00207">
    <property type="entry name" value="A2M"/>
    <property type="match status" value="1"/>
</dbReference>
<dbReference type="Gene3D" id="2.20.130.20">
    <property type="match status" value="1"/>
</dbReference>
<evidence type="ECO:0000313" key="4">
    <source>
        <dbReference type="EMBL" id="OUP67756.1"/>
    </source>
</evidence>
<comment type="caution">
    <text evidence="4">The sequence shown here is derived from an EMBL/GenBank/DDBJ whole genome shotgun (WGS) entry which is preliminary data.</text>
</comment>
<sequence length="1709" mass="186035">MRDRQGRETSMTKKRWLIPVLVLLVIISAASAAFFLSRPEGDMIYASVNIQPQEQESTEPLAPESTFAITLDYSVSQEQLRAMLSIEPDIGEYTIEGSGKKWTLRPAVPLEENTVYTVRVINPDTGAAVQSFAFQTRSDLLVNTVYPGDGETFVPLETGIEMTFNAQDVDLQNYFEIKPAVAGSFETNGYTVIFKPTEPLTANSIYRVTLKAGLTAPGGMALKEDYTFSFETVQAEDAQRDYEKLRLDGPYAETFLPGDPLTVKLQSGGEVSGLPFEVKIHRYGDISGYMKELRAYDAFYRERYGEKTEYVANTTGLEEVASYTGELFSKDDGWGELYAILPDDLGEGWYVVTISGEDASGADQFVQKLIQVCNLSVYTQSADGDTLFWLNDPATGEPVAKATLQLEDVNGEGEFPAVTMADGTARVMTGESEAAYLTVLRDGKSVYFARAPLSQAVETPPLSERYYTALYTDREAYQPSDTIHFWGVVKPRSGDGMLPQSVWVSLSTSWPRAEVYRVKAAVNEADGTFEGAIAVTGIAKDYYELSVNDGEQGVYTSKGLSLEKYIKPPYEISVALDKDHYYFDEAVGVSITARYFDGTPVSNETLTLTGAYITEQSVTLDASGRANCTVRLKAPNDENDPMGWSPRSLWIEAHNASAQDVYVSGSANAAVLPSRVALKLEGDSLGKLTVRTAQLDDTKLNDGHSVSPLKIYDSEYDRLAGAPVDVPVTVLIHSVTRRQVETGSYYDYVNKRTVTEYETQLDEAVAETIETKTSGGVVAIEGLDYKNTDDTTYWAEVRVDGGAAGTVSETNRFGTRPYGFRGDTPVYTFVNPDDEAANAPVDVGDAITLGLYRNGAKTENTGRVLYSVLQRRPLKNGIFEGDSQTLTMEESFLPNVVIAGAYFDGRHIYAVEEYAVDYDYTDKGLNVTAETDKETYRPGETATVTVKLTDAAGNPVSGSVCVGVADEAVFDVAEQHAELLDQLYRAVYYPRLRRSLSYAEYDTGADEKANPNTAGGAAPMMADAETGGSAGGVLLREDFADTALFKTAKADENGQAAVTFELPDNVTSWRVTALAVTNDLKAGDTAELAAATLPFYLSPLYTDTYLEGDDIVIAAGAVGTGVHTGDAVSYTVTIADAAGRELDKQTAEGTIGVRVPFTFGKLEAGAYTLTIEGVCGENSDAVRYPFSVVKQALTTPVYENMPLKDAADIESVRYPVKLMVYDRRMQPYMEGLQYLSMQTGERTEIIAAAYRAQLAYNELLDEADREPVRRDSRLDDIQNDDGGVRLLPVSESDAAVTAKMLVAAPELINKGAARDYLKGVLQDPAATQDDRVMAYLGLAAAKEPILLDLLRIISEEGASMTDAQRLYLGTGLALLGDFTSADLVYNSLGGRLVKDGDMLYAEGADGTLDARIQTSAAALMLASVTSNPDADALMRYMNNIDQDRAKSYSTIANLEMLCYINSFIPSQKGAESFSYTDTQGETQKRTLENGGVEPLSMSYEALAAADFQANDHVYACVLYTGYADAAQIPDDERVQITKTYTPVAGDGIGVSDRVRVDLTVRFSDDAPDGCYIVSDYIPSGMRYMEDAGISGINPYFDWMWGRIDNEGQAVFGRIYRNIAVWRETQAARAGQQSGERAAPLTDSAAAEEKMIPSTSGMVVQEDTNVYTLTYYVSAALPGEFVSESAYVTPYIEGAAAKSERGTVTIEAES</sequence>
<dbReference type="InterPro" id="IPR013783">
    <property type="entry name" value="Ig-like_fold"/>
</dbReference>
<name>A0A1Y4MG80_9FIRM</name>
<keyword evidence="1" id="KW-0732">Signal</keyword>
<gene>
    <name evidence="4" type="ORF">B5F11_16835</name>
</gene>